<keyword evidence="12" id="KW-1185">Reference proteome</keyword>
<dbReference type="GO" id="GO:0004190">
    <property type="term" value="F:aspartic-type endopeptidase activity"/>
    <property type="evidence" value="ECO:0007669"/>
    <property type="project" value="UniProtKB-KW"/>
</dbReference>
<dbReference type="InterPro" id="IPR036875">
    <property type="entry name" value="Znf_CCHC_sf"/>
</dbReference>
<keyword evidence="4" id="KW-0479">Metal-binding</keyword>
<dbReference type="GO" id="GO:0006508">
    <property type="term" value="P:proteolysis"/>
    <property type="evidence" value="ECO:0007669"/>
    <property type="project" value="UniProtKB-KW"/>
</dbReference>
<dbReference type="GO" id="GO:0008270">
    <property type="term" value="F:zinc ion binding"/>
    <property type="evidence" value="ECO:0007669"/>
    <property type="project" value="InterPro"/>
</dbReference>
<feature type="domain" description="Integrase catalytic" evidence="10">
    <location>
        <begin position="537"/>
        <end position="701"/>
    </location>
</feature>
<dbReference type="PANTHER" id="PTHR42648">
    <property type="entry name" value="TRANSPOSASE, PUTATIVE-RELATED"/>
    <property type="match status" value="1"/>
</dbReference>
<dbReference type="Gene3D" id="3.30.420.10">
    <property type="entry name" value="Ribonuclease H-like superfamily/Ribonuclease H"/>
    <property type="match status" value="1"/>
</dbReference>
<keyword evidence="1" id="KW-0815">Transposition</keyword>
<dbReference type="GO" id="GO:0006397">
    <property type="term" value="P:mRNA processing"/>
    <property type="evidence" value="ECO:0007669"/>
    <property type="project" value="UniProtKB-KW"/>
</dbReference>
<dbReference type="GO" id="GO:0032196">
    <property type="term" value="P:transposition"/>
    <property type="evidence" value="ECO:0007669"/>
    <property type="project" value="UniProtKB-KW"/>
</dbReference>
<dbReference type="InterPro" id="IPR054722">
    <property type="entry name" value="PolX-like_BBD"/>
</dbReference>
<sequence>MSERKFDLDDLRAALINSASELGAQFKRQVEIDRLGEGITPRLTSDGLNFHRWSRSLIWLVERTHTVVDYFLSVDKDGDRTRNYEIRTYIEKSISGDLNNSIEEEDEARKAYQLLRRRFEKHSWSHVMNLFDALLNSSDTSGNLNESYVAIKTNVSNLKSALGSIWDDDAIVAMFFHYQNKQFFHEISTAMDAKLSLDDKVRIRAEDILQVAQHFQRRNHVSAMVSPPSVLAASSSTHRHGERTSGVYFPPQKPITPARRVPLNQQSESWAKYHLSPRFPCLHCFDWGHWVQDCPRKKAGLPAVVDPRIKNPNHTLKKSSVVSHPCISEIEVEEEEPFIASIQGTPDNKSLVLLDSGATHHVSGDLSLFVNMTKVDLTLSVASAKKHRAVGKGLIRLECPSGDLFLSGALYCPDIPGTVISLGKFLKSDGRVELKNGLFFLQQRSCIYSCMLLHDRWFLKTRAAMSCNAIVESSNRTATLFHRRLAHMSLRTIRKMQKLNCVEGLPSIVLHQDVKLCHACLLAKSQHIPLSSPSRGIVEQPGDMIVADLMGPFPISFDKRVYAMLVQDHFSSLVTVYPLRSKAEAGSCLIDWVKMFNNLTKFNVKQIRTDNAGEFLSNNLKRFFEESGITHETIIPYEHHQAGKVERTNRTISEAARSMMIDSGIDVCLWPYAFCQAVWVFNRVVHGFSDKKPYKMVTGRKPSLGVLRVFGCRVYVHNLNHKKDLSPKARELIHLGIAEDSKGWLFWDAMSKQVVRSTSVVFDEGDVDKATIPSTHSIEINNLFDPTMLQEIAYQDEALNVTAAGCSLRNDSPSTYQEAMATSDHYRWAEAMEEELKSLQTMGVWESADEANLKQALGCRWVYTVKCNQQGIITRHKARLVVQGHQQIKGLNFEEMFAPTPTFNSLQCLLTVAAALNWEIQTFDVTTAYLHRKLAKTIYVKAPQGASHLPKVLKLKKALYGLKQAGRCWWNHLREVLKTIGFHSNPEDQSTYTYDQADGKAMLWVHVDDGVIGASSLALLSKLKSFLQSELMLKWDDEVSSIVGITIQKMDGGFKLCQPALIDKICSLDTSNLTTSQPLRNLDLVSGEARAIDKEYLSRIGMLLYVAQATRPDIMYAVNFLARFSMNTTDRHWLALNHLIGYVQGTLSKSLILQPSRGQDVFNIFVDANWGGDGSRSQHGYVGLLWGAPVMWNSKRQTCIASSTCQAEYMAMSFASRACLWISQGLIGVAGHFTPTLLLDNKAAIQIAGDSGSRKNSRHIRREFHLTNELLVTNQIKIQWINTARQKADIMTKALGKIKVQQFYEGIFE</sequence>
<gene>
    <name evidence="11" type="ORF">O181_048749</name>
</gene>
<dbReference type="GO" id="GO:0003723">
    <property type="term" value="F:RNA binding"/>
    <property type="evidence" value="ECO:0007669"/>
    <property type="project" value="UniProtKB-KW"/>
</dbReference>
<accession>A0A9Q3HN74</accession>
<keyword evidence="6" id="KW-0378">Hydrolase</keyword>
<evidence type="ECO:0000256" key="7">
    <source>
        <dbReference type="ARBA" id="ARBA00022884"/>
    </source>
</evidence>
<proteinExistence type="predicted"/>
<evidence type="ECO:0000256" key="3">
    <source>
        <dbReference type="ARBA" id="ARBA00022670"/>
    </source>
</evidence>
<dbReference type="InterPro" id="IPR036397">
    <property type="entry name" value="RNaseH_sf"/>
</dbReference>
<keyword evidence="3" id="KW-0645">Protease</keyword>
<dbReference type="InterPro" id="IPR043502">
    <property type="entry name" value="DNA/RNA_pol_sf"/>
</dbReference>
<dbReference type="InterPro" id="IPR001584">
    <property type="entry name" value="Integrase_cat-core"/>
</dbReference>
<comment type="caution">
    <text evidence="11">The sequence shown here is derived from an EMBL/GenBank/DDBJ whole genome shotgun (WGS) entry which is preliminary data.</text>
</comment>
<dbReference type="Pfam" id="PF00665">
    <property type="entry name" value="rve"/>
    <property type="match status" value="1"/>
</dbReference>
<dbReference type="OrthoDB" id="3544839at2759"/>
<dbReference type="SUPFAM" id="SSF56672">
    <property type="entry name" value="DNA/RNA polymerases"/>
    <property type="match status" value="1"/>
</dbReference>
<keyword evidence="7" id="KW-0694">RNA-binding</keyword>
<dbReference type="PROSITE" id="PS50994">
    <property type="entry name" value="INTEGRASE"/>
    <property type="match status" value="1"/>
</dbReference>
<dbReference type="SUPFAM" id="SSF53098">
    <property type="entry name" value="Ribonuclease H-like"/>
    <property type="match status" value="1"/>
</dbReference>
<evidence type="ECO:0000313" key="11">
    <source>
        <dbReference type="EMBL" id="MBW0509034.1"/>
    </source>
</evidence>
<dbReference type="GO" id="GO:0003964">
    <property type="term" value="F:RNA-directed DNA polymerase activity"/>
    <property type="evidence" value="ECO:0007669"/>
    <property type="project" value="UniProtKB-EC"/>
</dbReference>
<keyword evidence="2" id="KW-0507">mRNA processing</keyword>
<evidence type="ECO:0000313" key="12">
    <source>
        <dbReference type="Proteomes" id="UP000765509"/>
    </source>
</evidence>
<evidence type="ECO:0000259" key="10">
    <source>
        <dbReference type="PROSITE" id="PS50994"/>
    </source>
</evidence>
<dbReference type="Pfam" id="PF13976">
    <property type="entry name" value="gag_pre-integrs"/>
    <property type="match status" value="1"/>
</dbReference>
<evidence type="ECO:0000256" key="4">
    <source>
        <dbReference type="ARBA" id="ARBA00022723"/>
    </source>
</evidence>
<dbReference type="InterPro" id="IPR013103">
    <property type="entry name" value="RVT_2"/>
</dbReference>
<evidence type="ECO:0000256" key="9">
    <source>
        <dbReference type="ARBA" id="ARBA00049244"/>
    </source>
</evidence>
<dbReference type="InterPro" id="IPR012337">
    <property type="entry name" value="RNaseH-like_sf"/>
</dbReference>
<evidence type="ECO:0000256" key="2">
    <source>
        <dbReference type="ARBA" id="ARBA00022664"/>
    </source>
</evidence>
<dbReference type="Pfam" id="PF22936">
    <property type="entry name" value="Pol_BBD"/>
    <property type="match status" value="1"/>
</dbReference>
<dbReference type="Proteomes" id="UP000765509">
    <property type="component" value="Unassembled WGS sequence"/>
</dbReference>
<dbReference type="GO" id="GO:0003887">
    <property type="term" value="F:DNA-directed DNA polymerase activity"/>
    <property type="evidence" value="ECO:0007669"/>
    <property type="project" value="UniProtKB-EC"/>
</dbReference>
<dbReference type="EMBL" id="AVOT02020699">
    <property type="protein sequence ID" value="MBW0509034.1"/>
    <property type="molecule type" value="Genomic_DNA"/>
</dbReference>
<keyword evidence="5" id="KW-0064">Aspartyl protease</keyword>
<dbReference type="InterPro" id="IPR025724">
    <property type="entry name" value="GAG-pre-integrase_dom"/>
</dbReference>
<protein>
    <recommendedName>
        <fullName evidence="10">Integrase catalytic domain-containing protein</fullName>
    </recommendedName>
</protein>
<evidence type="ECO:0000256" key="6">
    <source>
        <dbReference type="ARBA" id="ARBA00022801"/>
    </source>
</evidence>
<dbReference type="InterPro" id="IPR039537">
    <property type="entry name" value="Retrotran_Ty1/copia-like"/>
</dbReference>
<evidence type="ECO:0000256" key="1">
    <source>
        <dbReference type="ARBA" id="ARBA00022578"/>
    </source>
</evidence>
<dbReference type="SUPFAM" id="SSF57756">
    <property type="entry name" value="Retrovirus zinc finger-like domains"/>
    <property type="match status" value="1"/>
</dbReference>
<dbReference type="CDD" id="cd09272">
    <property type="entry name" value="RNase_HI_RT_Ty1"/>
    <property type="match status" value="1"/>
</dbReference>
<comment type="catalytic activity">
    <reaction evidence="8">
        <text>DNA(n) + a 2'-deoxyribonucleoside 5'-triphosphate = DNA(n+1) + diphosphate</text>
        <dbReference type="Rhea" id="RHEA:22508"/>
        <dbReference type="Rhea" id="RHEA-COMP:17339"/>
        <dbReference type="Rhea" id="RHEA-COMP:17340"/>
        <dbReference type="ChEBI" id="CHEBI:33019"/>
        <dbReference type="ChEBI" id="CHEBI:61560"/>
        <dbReference type="ChEBI" id="CHEBI:173112"/>
        <dbReference type="EC" id="2.7.7.49"/>
    </reaction>
</comment>
<dbReference type="GO" id="GO:0015074">
    <property type="term" value="P:DNA integration"/>
    <property type="evidence" value="ECO:0007669"/>
    <property type="project" value="InterPro"/>
</dbReference>
<dbReference type="Pfam" id="PF25597">
    <property type="entry name" value="SH3_retrovirus"/>
    <property type="match status" value="1"/>
</dbReference>
<dbReference type="Pfam" id="PF07727">
    <property type="entry name" value="RVT_2"/>
    <property type="match status" value="1"/>
</dbReference>
<evidence type="ECO:0000256" key="8">
    <source>
        <dbReference type="ARBA" id="ARBA00048173"/>
    </source>
</evidence>
<comment type="catalytic activity">
    <reaction evidence="9">
        <text>DNA(n) + a 2'-deoxyribonucleoside 5'-triphosphate = DNA(n+1) + diphosphate</text>
        <dbReference type="Rhea" id="RHEA:22508"/>
        <dbReference type="Rhea" id="RHEA-COMP:17339"/>
        <dbReference type="Rhea" id="RHEA-COMP:17340"/>
        <dbReference type="ChEBI" id="CHEBI:33019"/>
        <dbReference type="ChEBI" id="CHEBI:61560"/>
        <dbReference type="ChEBI" id="CHEBI:173112"/>
        <dbReference type="EC" id="2.7.7.7"/>
    </reaction>
</comment>
<evidence type="ECO:0000256" key="5">
    <source>
        <dbReference type="ARBA" id="ARBA00022750"/>
    </source>
</evidence>
<dbReference type="PANTHER" id="PTHR42648:SF24">
    <property type="entry name" value="INTEGRASE CATALYTIC DOMAIN-CONTAINING PROTEIN"/>
    <property type="match status" value="1"/>
</dbReference>
<dbReference type="GO" id="GO:0005634">
    <property type="term" value="C:nucleus"/>
    <property type="evidence" value="ECO:0007669"/>
    <property type="project" value="UniProtKB-ARBA"/>
</dbReference>
<organism evidence="11 12">
    <name type="scientific">Austropuccinia psidii MF-1</name>
    <dbReference type="NCBI Taxonomy" id="1389203"/>
    <lineage>
        <taxon>Eukaryota</taxon>
        <taxon>Fungi</taxon>
        <taxon>Dikarya</taxon>
        <taxon>Basidiomycota</taxon>
        <taxon>Pucciniomycotina</taxon>
        <taxon>Pucciniomycetes</taxon>
        <taxon>Pucciniales</taxon>
        <taxon>Sphaerophragmiaceae</taxon>
        <taxon>Austropuccinia</taxon>
    </lineage>
</organism>
<reference evidence="11" key="1">
    <citation type="submission" date="2021-03" db="EMBL/GenBank/DDBJ databases">
        <title>Draft genome sequence of rust myrtle Austropuccinia psidii MF-1, a brazilian biotype.</title>
        <authorList>
            <person name="Quecine M.C."/>
            <person name="Pachon D.M.R."/>
            <person name="Bonatelli M.L."/>
            <person name="Correr F.H."/>
            <person name="Franceschini L.M."/>
            <person name="Leite T.F."/>
            <person name="Margarido G.R.A."/>
            <person name="Almeida C.A."/>
            <person name="Ferrarezi J.A."/>
            <person name="Labate C.A."/>
        </authorList>
    </citation>
    <scope>NUCLEOTIDE SEQUENCE</scope>
    <source>
        <strain evidence="11">MF-1</strain>
    </source>
</reference>
<dbReference type="InterPro" id="IPR057670">
    <property type="entry name" value="SH3_retrovirus"/>
</dbReference>
<name>A0A9Q3HN74_9BASI</name>